<protein>
    <recommendedName>
        <fullName evidence="7">UPF0056 membrane protein</fullName>
    </recommendedName>
</protein>
<keyword evidence="9" id="KW-1185">Reference proteome</keyword>
<keyword evidence="4 7" id="KW-0812">Transmembrane</keyword>
<comment type="caution">
    <text evidence="8">The sequence shown here is derived from an EMBL/GenBank/DDBJ whole genome shotgun (WGS) entry which is preliminary data.</text>
</comment>
<evidence type="ECO:0000256" key="3">
    <source>
        <dbReference type="ARBA" id="ARBA00022475"/>
    </source>
</evidence>
<evidence type="ECO:0000256" key="6">
    <source>
        <dbReference type="ARBA" id="ARBA00023136"/>
    </source>
</evidence>
<name>A0ABU1SZX2_9ACTO</name>
<dbReference type="Proteomes" id="UP001266099">
    <property type="component" value="Unassembled WGS sequence"/>
</dbReference>
<comment type="caution">
    <text evidence="7">Lacks conserved residue(s) required for the propagation of feature annotation.</text>
</comment>
<reference evidence="8 9" key="1">
    <citation type="submission" date="2023-07" db="EMBL/GenBank/DDBJ databases">
        <title>Sequencing the genomes of 1000 actinobacteria strains.</title>
        <authorList>
            <person name="Klenk H.-P."/>
        </authorList>
    </citation>
    <scope>NUCLEOTIDE SEQUENCE [LARGE SCALE GENOMIC DNA]</scope>
    <source>
        <strain evidence="8 9">DSM 15539</strain>
    </source>
</reference>
<dbReference type="RefSeq" id="WP_309954651.1">
    <property type="nucleotide sequence ID" value="NZ_CP136414.1"/>
</dbReference>
<evidence type="ECO:0000256" key="1">
    <source>
        <dbReference type="ARBA" id="ARBA00004651"/>
    </source>
</evidence>
<keyword evidence="3" id="KW-1003">Cell membrane</keyword>
<evidence type="ECO:0000256" key="4">
    <source>
        <dbReference type="ARBA" id="ARBA00022692"/>
    </source>
</evidence>
<evidence type="ECO:0000256" key="7">
    <source>
        <dbReference type="RuleBase" id="RU362048"/>
    </source>
</evidence>
<evidence type="ECO:0000313" key="9">
    <source>
        <dbReference type="Proteomes" id="UP001266099"/>
    </source>
</evidence>
<dbReference type="EMBL" id="JAVDUJ010000001">
    <property type="protein sequence ID" value="MDR6938654.1"/>
    <property type="molecule type" value="Genomic_DNA"/>
</dbReference>
<feature type="transmembrane region" description="Helical" evidence="7">
    <location>
        <begin position="174"/>
        <end position="194"/>
    </location>
</feature>
<feature type="transmembrane region" description="Helical" evidence="7">
    <location>
        <begin position="6"/>
        <end position="31"/>
    </location>
</feature>
<dbReference type="PANTHER" id="PTHR33508">
    <property type="entry name" value="UPF0056 MEMBRANE PROTEIN YHCE"/>
    <property type="match status" value="1"/>
</dbReference>
<gene>
    <name evidence="8" type="ORF">J2S36_000197</name>
</gene>
<comment type="similarity">
    <text evidence="2 7">Belongs to the UPF0056 (MarC) family.</text>
</comment>
<organism evidence="8 9">
    <name type="scientific">Arcanobacterium hippocoleae</name>
    <dbReference type="NCBI Taxonomy" id="149017"/>
    <lineage>
        <taxon>Bacteria</taxon>
        <taxon>Bacillati</taxon>
        <taxon>Actinomycetota</taxon>
        <taxon>Actinomycetes</taxon>
        <taxon>Actinomycetales</taxon>
        <taxon>Actinomycetaceae</taxon>
        <taxon>Arcanobacterium</taxon>
    </lineage>
</organism>
<accession>A0ABU1SZX2</accession>
<evidence type="ECO:0000256" key="2">
    <source>
        <dbReference type="ARBA" id="ARBA00009784"/>
    </source>
</evidence>
<proteinExistence type="inferred from homology"/>
<evidence type="ECO:0000313" key="8">
    <source>
        <dbReference type="EMBL" id="MDR6938654.1"/>
    </source>
</evidence>
<sequence length="205" mass="21562">MGFDLALFGSAFATMIVIVDPFGNLPIFMSLTARTSEKQRRRTAFVANMIALILLLIFGFFGAQMFSALDISIQALQISGGLLLLIVSLQLLTGEESDPGAETGSINAAFVPLGTPLIAGPGGIVAFMLLIGRAQGSVLSLATVTLALVLVIFISWATMYFATPIMKALGDSGVMLLTRLSGMLLAAIAVQLMIEGVIGVVKNFF</sequence>
<keyword evidence="5 7" id="KW-1133">Transmembrane helix</keyword>
<dbReference type="InterPro" id="IPR002771">
    <property type="entry name" value="Multi_antbiot-R_MarC"/>
</dbReference>
<feature type="transmembrane region" description="Helical" evidence="7">
    <location>
        <begin position="43"/>
        <end position="63"/>
    </location>
</feature>
<keyword evidence="6 7" id="KW-0472">Membrane</keyword>
<evidence type="ECO:0000256" key="5">
    <source>
        <dbReference type="ARBA" id="ARBA00022989"/>
    </source>
</evidence>
<dbReference type="NCBIfam" id="TIGR00427">
    <property type="entry name" value="NAAT family transporter"/>
    <property type="match status" value="1"/>
</dbReference>
<dbReference type="Pfam" id="PF01914">
    <property type="entry name" value="MarC"/>
    <property type="match status" value="1"/>
</dbReference>
<feature type="transmembrane region" description="Helical" evidence="7">
    <location>
        <begin position="138"/>
        <end position="162"/>
    </location>
</feature>
<feature type="transmembrane region" description="Helical" evidence="7">
    <location>
        <begin position="106"/>
        <end position="132"/>
    </location>
</feature>
<comment type="subcellular location">
    <subcellularLocation>
        <location evidence="1 7">Cell membrane</location>
        <topology evidence="1 7">Multi-pass membrane protein</topology>
    </subcellularLocation>
</comment>
<dbReference type="PANTHER" id="PTHR33508:SF1">
    <property type="entry name" value="UPF0056 MEMBRANE PROTEIN YHCE"/>
    <property type="match status" value="1"/>
</dbReference>